<accession>A0A432XAJ0</accession>
<comment type="caution">
    <text evidence="2">The sequence shown here is derived from an EMBL/GenBank/DDBJ whole genome shotgun (WGS) entry which is preliminary data.</text>
</comment>
<dbReference type="GO" id="GO:0006270">
    <property type="term" value="P:DNA replication initiation"/>
    <property type="evidence" value="ECO:0007669"/>
    <property type="project" value="TreeGrafter"/>
</dbReference>
<evidence type="ECO:0000313" key="3">
    <source>
        <dbReference type="Proteomes" id="UP000286976"/>
    </source>
</evidence>
<feature type="domain" description="Hda lid" evidence="1">
    <location>
        <begin position="173"/>
        <end position="237"/>
    </location>
</feature>
<keyword evidence="3" id="KW-1185">Reference proteome</keyword>
<name>A0A432XAJ0_9GAMM</name>
<dbReference type="InterPro" id="IPR055199">
    <property type="entry name" value="Hda_lid"/>
</dbReference>
<dbReference type="PANTHER" id="PTHR30050:SF5">
    <property type="entry name" value="DNAA REGULATORY INACTIVATOR HDA"/>
    <property type="match status" value="1"/>
</dbReference>
<dbReference type="InterPro" id="IPR017788">
    <property type="entry name" value="Hda"/>
</dbReference>
<dbReference type="Gene3D" id="1.10.8.60">
    <property type="match status" value="1"/>
</dbReference>
<evidence type="ECO:0000259" key="1">
    <source>
        <dbReference type="Pfam" id="PF22688"/>
    </source>
</evidence>
<proteinExistence type="predicted"/>
<dbReference type="GO" id="GO:0032297">
    <property type="term" value="P:negative regulation of DNA-templated DNA replication initiation"/>
    <property type="evidence" value="ECO:0007669"/>
    <property type="project" value="InterPro"/>
</dbReference>
<protein>
    <submittedName>
        <fullName evidence="2">DnaA regulatory inactivator Hda</fullName>
    </submittedName>
</protein>
<sequence length="239" mass="26527">MGVPVATLKNSSQLTLPVQLPELAQFSLFVPGPNEMAVNYIRELDTHSFQHTAIVGSDGAGKTHFLSAMTDMVHNRGDVAMYVPLEAVRHQSPALLEGLEEAQLLALDNIDAVTSNAEWSVALFALINRFMDRQEGHLLWSSKVPARSMQIVLPDLQSRLQAATQFKLAPLDDNEKIQALKLHLKSRGLILNDDVAEFLLGRLSRGMHGLMQTVDALDQASMREQRRLTLPFVKQVLNL</sequence>
<dbReference type="InterPro" id="IPR027417">
    <property type="entry name" value="P-loop_NTPase"/>
</dbReference>
<dbReference type="Pfam" id="PF22688">
    <property type="entry name" value="Hda_lid"/>
    <property type="match status" value="1"/>
</dbReference>
<gene>
    <name evidence="2" type="primary">hda</name>
    <name evidence="2" type="ORF">CWE15_03910</name>
</gene>
<organism evidence="2 3">
    <name type="scientific">Aliidiomarina taiwanensis</name>
    <dbReference type="NCBI Taxonomy" id="946228"/>
    <lineage>
        <taxon>Bacteria</taxon>
        <taxon>Pseudomonadati</taxon>
        <taxon>Pseudomonadota</taxon>
        <taxon>Gammaproteobacteria</taxon>
        <taxon>Alteromonadales</taxon>
        <taxon>Idiomarinaceae</taxon>
        <taxon>Aliidiomarina</taxon>
    </lineage>
</organism>
<reference evidence="2 3" key="1">
    <citation type="journal article" date="2011" name="Front. Microbiol.">
        <title>Genomic signatures of strain selection and enhancement in Bacillus atrophaeus var. globigii, a historical biowarfare simulant.</title>
        <authorList>
            <person name="Gibbons H.S."/>
            <person name="Broomall S.M."/>
            <person name="McNew L.A."/>
            <person name="Daligault H."/>
            <person name="Chapman C."/>
            <person name="Bruce D."/>
            <person name="Karavis M."/>
            <person name="Krepps M."/>
            <person name="McGregor P.A."/>
            <person name="Hong C."/>
            <person name="Park K.H."/>
            <person name="Akmal A."/>
            <person name="Feldman A."/>
            <person name="Lin J.S."/>
            <person name="Chang W.E."/>
            <person name="Higgs B.W."/>
            <person name="Demirev P."/>
            <person name="Lindquist J."/>
            <person name="Liem A."/>
            <person name="Fochler E."/>
            <person name="Read T.D."/>
            <person name="Tapia R."/>
            <person name="Johnson S."/>
            <person name="Bishop-Lilly K.A."/>
            <person name="Detter C."/>
            <person name="Han C."/>
            <person name="Sozhamannan S."/>
            <person name="Rosenzweig C.N."/>
            <person name="Skowronski E.W."/>
        </authorList>
    </citation>
    <scope>NUCLEOTIDE SEQUENCE [LARGE SCALE GENOMIC DNA]</scope>
    <source>
        <strain evidence="2 3">AIT1</strain>
    </source>
</reference>
<dbReference type="Proteomes" id="UP000286976">
    <property type="component" value="Unassembled WGS sequence"/>
</dbReference>
<dbReference type="Gene3D" id="3.40.50.300">
    <property type="entry name" value="P-loop containing nucleotide triphosphate hydrolases"/>
    <property type="match status" value="1"/>
</dbReference>
<evidence type="ECO:0000313" key="2">
    <source>
        <dbReference type="EMBL" id="RUO44326.1"/>
    </source>
</evidence>
<dbReference type="AlphaFoldDB" id="A0A432XAJ0"/>
<dbReference type="EMBL" id="PIPQ01000001">
    <property type="protein sequence ID" value="RUO44326.1"/>
    <property type="molecule type" value="Genomic_DNA"/>
</dbReference>
<dbReference type="NCBIfam" id="TIGR03420">
    <property type="entry name" value="DnaA_homol_Hda"/>
    <property type="match status" value="1"/>
</dbReference>
<dbReference type="PANTHER" id="PTHR30050">
    <property type="entry name" value="CHROMOSOMAL REPLICATION INITIATOR PROTEIN DNAA"/>
    <property type="match status" value="1"/>
</dbReference>
<dbReference type="SUPFAM" id="SSF52540">
    <property type="entry name" value="P-loop containing nucleoside triphosphate hydrolases"/>
    <property type="match status" value="1"/>
</dbReference>